<protein>
    <recommendedName>
        <fullName evidence="3">Toprim domain-containing protein</fullName>
    </recommendedName>
</protein>
<dbReference type="SUPFAM" id="SSF56731">
    <property type="entry name" value="DNA primase core"/>
    <property type="match status" value="1"/>
</dbReference>
<dbReference type="Pfam" id="PF13155">
    <property type="entry name" value="Toprim_2"/>
    <property type="match status" value="1"/>
</dbReference>
<organism evidence="1 2">
    <name type="scientific">Candidatus Nomurabacteria bacterium GW2011_GWF2_40_12</name>
    <dbReference type="NCBI Taxonomy" id="1618776"/>
    <lineage>
        <taxon>Bacteria</taxon>
        <taxon>Candidatus Nomuraibacteriota</taxon>
    </lineage>
</organism>
<dbReference type="PANTHER" id="PTHR12873">
    <property type="entry name" value="T7-LIKE MITOCHONDRIAL DNA HELICASE"/>
    <property type="match status" value="1"/>
</dbReference>
<dbReference type="EMBL" id="LBYC01000001">
    <property type="protein sequence ID" value="KKR43866.1"/>
    <property type="molecule type" value="Genomic_DNA"/>
</dbReference>
<dbReference type="InterPro" id="IPR036977">
    <property type="entry name" value="DNA_primase_Znf_CHC2"/>
</dbReference>
<sequence>MKNNIKEYLSQKGISYRESGKELIAKCIFSNCDSNSRENEGHLYFDIDTSQYQCKKCDAKGNIITLQKHFVDVIEKEKKKNIKSITPTMVEKIHEALPIEIIEYLHARGISDEIIKSQKLGYMNQYGKYWIAIPIKDIDGNYSFFKLRQDPKYGKNKITWPSGSAEMEVKAQIYDWETLLMTQDRLLIAEGEMDALLMKSKGIPCVTGTHGAETTKDAWMEHFKPDVEYFICYDNDKAGKTGAVNMADKLFKNKCKNISIITLPEEVGEKGDLGDYVVRLGLPIEDLFTKYAKPYPEKIDVSGFKEMGMQDVCQILEATIKKDDENKIVTFLAMLTTYTEDAQMNLFFNAPSSTGKSHIPLSVVELFPKEDVITLAYCSPTAFFHEQGKYDKEKNEIIVDLSKKILIFTDMPDQSLLSRLRPILSHDQKESKLKITDKAQKGGNKTKNITLIGFPSVYFCSAGFKTDEQESTRFLMLSPSIEHDKIYQGIKQAILKASNYERFNQEINSDPNRNLLKKRILGIRQENISDVNIEDVEYIMKLFLKEGVGVKPRQQRDVKKVMSMIKGFALLNVWFRKRDGNYIWASKEDIENAFELWNKLSYGQDYGLPPYLFEIYIKIIMVLWNEPGNLFSEFSDTADRKKSITRKEILKKHFEVYRRSLSMATLRQQILPQLEQVGLIMQERSTNDSREMTVIPLETEINTEEIYSVGGSGVNADILPELDKDGIDIVTENIPF</sequence>
<dbReference type="GO" id="GO:0043139">
    <property type="term" value="F:5'-3' DNA helicase activity"/>
    <property type="evidence" value="ECO:0007669"/>
    <property type="project" value="InterPro"/>
</dbReference>
<reference evidence="1 2" key="1">
    <citation type="journal article" date="2015" name="Nature">
        <title>rRNA introns, odd ribosomes, and small enigmatic genomes across a large radiation of phyla.</title>
        <authorList>
            <person name="Brown C.T."/>
            <person name="Hug L.A."/>
            <person name="Thomas B.C."/>
            <person name="Sharon I."/>
            <person name="Castelle C.J."/>
            <person name="Singh A."/>
            <person name="Wilkins M.J."/>
            <person name="Williams K.H."/>
            <person name="Banfield J.F."/>
        </authorList>
    </citation>
    <scope>NUCLEOTIDE SEQUENCE [LARGE SCALE GENOMIC DNA]</scope>
</reference>
<evidence type="ECO:0000313" key="1">
    <source>
        <dbReference type="EMBL" id="KKR43866.1"/>
    </source>
</evidence>
<dbReference type="AlphaFoldDB" id="A0A0G0R2B5"/>
<proteinExistence type="predicted"/>
<dbReference type="GO" id="GO:0008270">
    <property type="term" value="F:zinc ion binding"/>
    <property type="evidence" value="ECO:0007669"/>
    <property type="project" value="InterPro"/>
</dbReference>
<dbReference type="InterPro" id="IPR034154">
    <property type="entry name" value="TOPRIM_DnaG/twinkle"/>
</dbReference>
<dbReference type="CDD" id="cd01029">
    <property type="entry name" value="TOPRIM_primases"/>
    <property type="match status" value="1"/>
</dbReference>
<comment type="caution">
    <text evidence="1">The sequence shown here is derived from an EMBL/GenBank/DDBJ whole genome shotgun (WGS) entry which is preliminary data.</text>
</comment>
<name>A0A0G0R2B5_9BACT</name>
<evidence type="ECO:0000313" key="2">
    <source>
        <dbReference type="Proteomes" id="UP000034301"/>
    </source>
</evidence>
<dbReference type="GO" id="GO:0006260">
    <property type="term" value="P:DNA replication"/>
    <property type="evidence" value="ECO:0007669"/>
    <property type="project" value="InterPro"/>
</dbReference>
<dbReference type="Gene3D" id="3.90.580.10">
    <property type="entry name" value="Zinc finger, CHC2-type domain"/>
    <property type="match status" value="1"/>
</dbReference>
<gene>
    <name evidence="1" type="ORF">UT78_C0001G0052</name>
</gene>
<evidence type="ECO:0008006" key="3">
    <source>
        <dbReference type="Google" id="ProtNLM"/>
    </source>
</evidence>
<dbReference type="GO" id="GO:0003697">
    <property type="term" value="F:single-stranded DNA binding"/>
    <property type="evidence" value="ECO:0007669"/>
    <property type="project" value="InterPro"/>
</dbReference>
<dbReference type="PANTHER" id="PTHR12873:SF0">
    <property type="entry name" value="TWINKLE MTDNA HELICASE"/>
    <property type="match status" value="1"/>
</dbReference>
<accession>A0A0G0R2B5</accession>
<dbReference type="Proteomes" id="UP000034301">
    <property type="component" value="Unassembled WGS sequence"/>
</dbReference>
<dbReference type="InterPro" id="IPR027032">
    <property type="entry name" value="Twinkle-like"/>
</dbReference>
<dbReference type="Gene3D" id="3.40.1360.10">
    <property type="match status" value="1"/>
</dbReference>